<dbReference type="AlphaFoldDB" id="E8Z704"/>
<reference evidence="1" key="1">
    <citation type="submission" date="2008-12" db="EMBL/GenBank/DDBJ databases">
        <authorList>
            <person name="Zhang H."/>
            <person name="Lin S."/>
        </authorList>
    </citation>
    <scope>NUCLEOTIDE SEQUENCE</scope>
    <source>
        <strain evidence="1">CCMP1975</strain>
    </source>
</reference>
<evidence type="ECO:0000313" key="1">
    <source>
        <dbReference type="EMBL" id="ACU45234.1"/>
    </source>
</evidence>
<dbReference type="EMBL" id="FJ600221">
    <property type="protein sequence ID" value="ACU45234.1"/>
    <property type="molecule type" value="mRNA"/>
</dbReference>
<name>E8Z704_KARVE</name>
<reference evidence="1" key="2">
    <citation type="book" date="2010" name="PROCEEDINGS OF 13TH INTERNATIONAL CONFERENCE ON HARMFUL ALGAE" publisher="International Society For The Study of Harmful Algae" city="Hong Kong, China">
        <title>Dinoflagellate meta-transcriptomics enabled by spliced leader.</title>
        <editorList>
            <person name="Unknown A."/>
        </editorList>
        <authorList>
            <person name="Lin S."/>
            <person name="Zhang H."/>
        </authorList>
    </citation>
    <scope>NUCLEOTIDE SEQUENCE</scope>
    <source>
        <strain evidence="1">CCMP1975</strain>
    </source>
</reference>
<protein>
    <submittedName>
        <fullName evidence="1">Uncharacterized protein</fullName>
    </submittedName>
</protein>
<accession>E8Z704</accession>
<organism evidence="1">
    <name type="scientific">Karlodinium veneficum</name>
    <name type="common">Dinoflagellate</name>
    <name type="synonym">Karlodinium micrum</name>
    <dbReference type="NCBI Taxonomy" id="407301"/>
    <lineage>
        <taxon>Eukaryota</taxon>
        <taxon>Sar</taxon>
        <taxon>Alveolata</taxon>
        <taxon>Dinophyceae</taxon>
        <taxon>Gymnodiniales</taxon>
        <taxon>Kareniaceae</taxon>
        <taxon>Karlodinium</taxon>
    </lineage>
</organism>
<proteinExistence type="evidence at transcript level"/>
<sequence length="66" mass="7773">MTPFLAKCSEAWCRLCQKRPHGFHLMHEDVHVPRLRDSFRLSLVHCLSDHHSNFENVFVQSDLCIP</sequence>